<dbReference type="EMBL" id="BAAFST010000020">
    <property type="protein sequence ID" value="GAB1303059.1"/>
    <property type="molecule type" value="Genomic_DNA"/>
</dbReference>
<evidence type="ECO:0000256" key="1">
    <source>
        <dbReference type="SAM" id="MobiDB-lite"/>
    </source>
</evidence>
<sequence length="38" mass="4237">MIGSKNILITNMVSSQNTATDSNPLKRKHDDDDDNDTM</sequence>
<keyword evidence="3" id="KW-1185">Reference proteome</keyword>
<dbReference type="Proteomes" id="UP001623349">
    <property type="component" value="Unassembled WGS sequence"/>
</dbReference>
<gene>
    <name evidence="2" type="ORF">APTSU1_001830000</name>
</gene>
<evidence type="ECO:0000313" key="3">
    <source>
        <dbReference type="Proteomes" id="UP001623349"/>
    </source>
</evidence>
<comment type="caution">
    <text evidence="2">The sequence shown here is derived from an EMBL/GenBank/DDBJ whole genome shotgun (WGS) entry which is preliminary data.</text>
</comment>
<accession>A0ABQ0FUY7</accession>
<feature type="compositionally biased region" description="Polar residues" evidence="1">
    <location>
        <begin position="7"/>
        <end position="23"/>
    </location>
</feature>
<proteinExistence type="predicted"/>
<feature type="region of interest" description="Disordered" evidence="1">
    <location>
        <begin position="1"/>
        <end position="38"/>
    </location>
</feature>
<reference evidence="2 3" key="1">
    <citation type="submission" date="2024-08" db="EMBL/GenBank/DDBJ databases">
        <title>The draft genome of Apodemus speciosus.</title>
        <authorList>
            <person name="Nabeshima K."/>
            <person name="Suzuki S."/>
            <person name="Onuma M."/>
        </authorList>
    </citation>
    <scope>NUCLEOTIDE SEQUENCE [LARGE SCALE GENOMIC DNA]</scope>
    <source>
        <strain evidence="2">IB14-021</strain>
    </source>
</reference>
<organism evidence="2 3">
    <name type="scientific">Apodemus speciosus</name>
    <name type="common">Large Japanese field mouse</name>
    <dbReference type="NCBI Taxonomy" id="105296"/>
    <lineage>
        <taxon>Eukaryota</taxon>
        <taxon>Metazoa</taxon>
        <taxon>Chordata</taxon>
        <taxon>Craniata</taxon>
        <taxon>Vertebrata</taxon>
        <taxon>Euteleostomi</taxon>
        <taxon>Mammalia</taxon>
        <taxon>Eutheria</taxon>
        <taxon>Euarchontoglires</taxon>
        <taxon>Glires</taxon>
        <taxon>Rodentia</taxon>
        <taxon>Myomorpha</taxon>
        <taxon>Muroidea</taxon>
        <taxon>Muridae</taxon>
        <taxon>Murinae</taxon>
        <taxon>Apodemus</taxon>
    </lineage>
</organism>
<evidence type="ECO:0000313" key="2">
    <source>
        <dbReference type="EMBL" id="GAB1303059.1"/>
    </source>
</evidence>
<name>A0ABQ0FUY7_APOSI</name>
<protein>
    <submittedName>
        <fullName evidence="2">Transcription initiation factor TFIID subunit 9B</fullName>
    </submittedName>
</protein>